<dbReference type="RefSeq" id="WP_138949047.1">
    <property type="nucleotide sequence ID" value="NZ_CP040749.1"/>
</dbReference>
<keyword evidence="2" id="KW-1185">Reference proteome</keyword>
<dbReference type="Proteomes" id="UP000306229">
    <property type="component" value="Chromosome"/>
</dbReference>
<evidence type="ECO:0000313" key="1">
    <source>
        <dbReference type="EMBL" id="QCX38142.1"/>
    </source>
</evidence>
<name>A0A5B7TU50_9FLAO</name>
<accession>A0A5B7TU50</accession>
<evidence type="ECO:0000313" key="2">
    <source>
        <dbReference type="Proteomes" id="UP000306229"/>
    </source>
</evidence>
<proteinExistence type="predicted"/>
<dbReference type="KEGG" id="fbe:FF125_06760"/>
<gene>
    <name evidence="1" type="ORF">FF125_06760</name>
</gene>
<dbReference type="EMBL" id="CP040749">
    <property type="protein sequence ID" value="QCX38142.1"/>
    <property type="molecule type" value="Genomic_DNA"/>
</dbReference>
<dbReference type="PROSITE" id="PS51257">
    <property type="entry name" value="PROKAR_LIPOPROTEIN"/>
    <property type="match status" value="1"/>
</dbReference>
<organism evidence="1 2">
    <name type="scientific">Aureibaculum algae</name>
    <dbReference type="NCBI Taxonomy" id="2584122"/>
    <lineage>
        <taxon>Bacteria</taxon>
        <taxon>Pseudomonadati</taxon>
        <taxon>Bacteroidota</taxon>
        <taxon>Flavobacteriia</taxon>
        <taxon>Flavobacteriales</taxon>
        <taxon>Flavobacteriaceae</taxon>
        <taxon>Aureibaculum</taxon>
    </lineage>
</organism>
<reference evidence="1 2" key="1">
    <citation type="submission" date="2019-05" db="EMBL/GenBank/DDBJ databases">
        <title>Algicella ahnfeltiae gen. nov., sp. nov., a novel marine bacterium of the family Flavobacteriaceae isolated from a red alga.</title>
        <authorList>
            <person name="Nedashkovskaya O.I."/>
            <person name="Kukhlevskiy A.D."/>
            <person name="Kim S.-G."/>
            <person name="Zhukova N.V."/>
            <person name="Mikhailov V.V."/>
        </authorList>
    </citation>
    <scope>NUCLEOTIDE SEQUENCE [LARGE SCALE GENOMIC DNA]</scope>
    <source>
        <strain evidence="1 2">10Alg115</strain>
    </source>
</reference>
<sequence>MRRYFSILLILFLFSCCDVSTLSDADAKNIEKLKVHIQIKDGDREDALNQIKVVLTDGKKKIINENIKVLLNGFPMELYVKNELYYTKTSFYRTDSLRRSDSYYFEIILPDSTTYPLAYIKPMIQNRNTEFNIPERISTNEDFVFNWNHLYTPHHLEFQKGTLVIKETSENITQHGFGERQMDTLKAPSGNYTIPKSYFNDSLTIPTRLEIKLERIEYGLTNPKLIKNSTIEYNRTLEKTIHFDEN</sequence>
<protein>
    <submittedName>
        <fullName evidence="1">Uncharacterized protein</fullName>
    </submittedName>
</protein>
<dbReference type="AlphaFoldDB" id="A0A5B7TU50"/>
<dbReference type="OrthoDB" id="769814at2"/>